<proteinExistence type="predicted"/>
<reference evidence="5 6" key="1">
    <citation type="submission" date="2018-08" db="EMBL/GenBank/DDBJ databases">
        <title>Vibrio isolated from the Eastern China Marginal Seas.</title>
        <authorList>
            <person name="Li Y."/>
        </authorList>
    </citation>
    <scope>NUCLEOTIDE SEQUENCE [LARGE SCALE GENOMIC DNA]</scope>
    <source>
        <strain evidence="5 6">BEI233</strain>
    </source>
</reference>
<name>A0A3A6QXF7_9VIBR</name>
<dbReference type="InterPro" id="IPR001867">
    <property type="entry name" value="OmpR/PhoB-type_DNA-bd"/>
</dbReference>
<comment type="caution">
    <text evidence="5">The sequence shown here is derived from an EMBL/GenBank/DDBJ whole genome shotgun (WGS) entry which is preliminary data.</text>
</comment>
<keyword evidence="3" id="KW-0812">Transmembrane</keyword>
<dbReference type="Gene3D" id="1.10.10.10">
    <property type="entry name" value="Winged helix-like DNA-binding domain superfamily/Winged helix DNA-binding domain"/>
    <property type="match status" value="1"/>
</dbReference>
<dbReference type="InterPro" id="IPR036388">
    <property type="entry name" value="WH-like_DNA-bd_sf"/>
</dbReference>
<dbReference type="GO" id="GO:0000160">
    <property type="term" value="P:phosphorelay signal transduction system"/>
    <property type="evidence" value="ECO:0007669"/>
    <property type="project" value="InterPro"/>
</dbReference>
<dbReference type="SMART" id="SM00862">
    <property type="entry name" value="Trans_reg_C"/>
    <property type="match status" value="1"/>
</dbReference>
<keyword evidence="6" id="KW-1185">Reference proteome</keyword>
<dbReference type="CDD" id="cd00383">
    <property type="entry name" value="trans_reg_C"/>
    <property type="match status" value="1"/>
</dbReference>
<organism evidence="5 6">
    <name type="scientific">Vibrio sinensis</name>
    <dbReference type="NCBI Taxonomy" id="2302434"/>
    <lineage>
        <taxon>Bacteria</taxon>
        <taxon>Pseudomonadati</taxon>
        <taxon>Pseudomonadota</taxon>
        <taxon>Gammaproteobacteria</taxon>
        <taxon>Vibrionales</taxon>
        <taxon>Vibrionaceae</taxon>
        <taxon>Vibrio</taxon>
    </lineage>
</organism>
<dbReference type="InterPro" id="IPR016032">
    <property type="entry name" value="Sig_transdc_resp-reg_C-effctor"/>
</dbReference>
<dbReference type="PROSITE" id="PS51755">
    <property type="entry name" value="OMPR_PHOB"/>
    <property type="match status" value="1"/>
</dbReference>
<dbReference type="Proteomes" id="UP000273252">
    <property type="component" value="Unassembled WGS sequence"/>
</dbReference>
<evidence type="ECO:0000259" key="4">
    <source>
        <dbReference type="PROSITE" id="PS51755"/>
    </source>
</evidence>
<keyword evidence="3" id="KW-1133">Transmembrane helix</keyword>
<accession>A0A3A6QXF7</accession>
<gene>
    <name evidence="5" type="ORF">DZ860_19275</name>
</gene>
<keyword evidence="3" id="KW-0472">Membrane</keyword>
<sequence>MSELATMNTHLDTIALGDYQWKINTRTLYYKGIKNGSKKDTISLTQKQFDLLSCLLEASPSTIDKEGIIEKVWGTKHISSESLPQLINRTRQVLGDDDKTIVANKPGIGYLLNFSLDIPLEADNLNPVNDISNVNDVIPIQPIVTLNKKLKTQSNLNRAWSVLLLSLLILTCINAFHAGSSIYYKYSFKSVMQSTPYPLFSQSQDGNVVHVQIGKNECSFTKGTNTLDCS</sequence>
<dbReference type="GO" id="GO:0003677">
    <property type="term" value="F:DNA binding"/>
    <property type="evidence" value="ECO:0007669"/>
    <property type="project" value="UniProtKB-UniRule"/>
</dbReference>
<evidence type="ECO:0000256" key="2">
    <source>
        <dbReference type="PROSITE-ProRule" id="PRU01091"/>
    </source>
</evidence>
<evidence type="ECO:0000313" key="6">
    <source>
        <dbReference type="Proteomes" id="UP000273252"/>
    </source>
</evidence>
<dbReference type="AlphaFoldDB" id="A0A3A6QXF7"/>
<dbReference type="EMBL" id="QVMU01000025">
    <property type="protein sequence ID" value="RJX67159.1"/>
    <property type="molecule type" value="Genomic_DNA"/>
</dbReference>
<evidence type="ECO:0000256" key="3">
    <source>
        <dbReference type="SAM" id="Phobius"/>
    </source>
</evidence>
<feature type="DNA-binding region" description="OmpR/PhoB-type" evidence="2">
    <location>
        <begin position="11"/>
        <end position="114"/>
    </location>
</feature>
<keyword evidence="1 2" id="KW-0238">DNA-binding</keyword>
<evidence type="ECO:0000256" key="1">
    <source>
        <dbReference type="ARBA" id="ARBA00023125"/>
    </source>
</evidence>
<dbReference type="GO" id="GO:0006355">
    <property type="term" value="P:regulation of DNA-templated transcription"/>
    <property type="evidence" value="ECO:0007669"/>
    <property type="project" value="InterPro"/>
</dbReference>
<dbReference type="OrthoDB" id="5693682at2"/>
<feature type="domain" description="OmpR/PhoB-type" evidence="4">
    <location>
        <begin position="11"/>
        <end position="114"/>
    </location>
</feature>
<protein>
    <submittedName>
        <fullName evidence="5">Helix-turn-helix domain-containing protein</fullName>
    </submittedName>
</protein>
<evidence type="ECO:0000313" key="5">
    <source>
        <dbReference type="EMBL" id="RJX67159.1"/>
    </source>
</evidence>
<dbReference type="Pfam" id="PF00486">
    <property type="entry name" value="Trans_reg_C"/>
    <property type="match status" value="1"/>
</dbReference>
<dbReference type="SUPFAM" id="SSF46894">
    <property type="entry name" value="C-terminal effector domain of the bipartite response regulators"/>
    <property type="match status" value="1"/>
</dbReference>
<feature type="transmembrane region" description="Helical" evidence="3">
    <location>
        <begin position="159"/>
        <end position="184"/>
    </location>
</feature>